<keyword evidence="8" id="KW-1185">Reference proteome</keyword>
<reference evidence="7 8" key="1">
    <citation type="journal article" date="2023" name="Elife">
        <title>Identification of key yeast species and microbe-microbe interactions impacting larval growth of Drosophila in the wild.</title>
        <authorList>
            <person name="Mure A."/>
            <person name="Sugiura Y."/>
            <person name="Maeda R."/>
            <person name="Honda K."/>
            <person name="Sakurai N."/>
            <person name="Takahashi Y."/>
            <person name="Watada M."/>
            <person name="Katoh T."/>
            <person name="Gotoh A."/>
            <person name="Gotoh Y."/>
            <person name="Taniguchi I."/>
            <person name="Nakamura K."/>
            <person name="Hayashi T."/>
            <person name="Katayama T."/>
            <person name="Uemura T."/>
            <person name="Hattori Y."/>
        </authorList>
    </citation>
    <scope>NUCLEOTIDE SEQUENCE [LARGE SCALE GENOMIC DNA]</scope>
    <source>
        <strain evidence="7 8">SB-73</strain>
    </source>
</reference>
<dbReference type="InterPro" id="IPR015424">
    <property type="entry name" value="PyrdxlP-dep_Trfase"/>
</dbReference>
<dbReference type="GO" id="GO:0030170">
    <property type="term" value="F:pyridoxal phosphate binding"/>
    <property type="evidence" value="ECO:0007669"/>
    <property type="project" value="InterPro"/>
</dbReference>
<accession>A0AAV5RGF6</accession>
<evidence type="ECO:0000256" key="2">
    <source>
        <dbReference type="ARBA" id="ARBA00022898"/>
    </source>
</evidence>
<comment type="caution">
    <text evidence="7">The sequence shown here is derived from an EMBL/GenBank/DDBJ whole genome shotgun (WGS) entry which is preliminary data.</text>
</comment>
<dbReference type="InterPro" id="IPR000277">
    <property type="entry name" value="Cys/Met-Metab_PyrdxlP-dep_enz"/>
</dbReference>
<evidence type="ECO:0000256" key="3">
    <source>
        <dbReference type="ARBA" id="ARBA00034478"/>
    </source>
</evidence>
<dbReference type="GO" id="GO:0019346">
    <property type="term" value="P:transsulfuration"/>
    <property type="evidence" value="ECO:0007669"/>
    <property type="project" value="InterPro"/>
</dbReference>
<evidence type="ECO:0000256" key="1">
    <source>
        <dbReference type="ARBA" id="ARBA00001933"/>
    </source>
</evidence>
<dbReference type="FunFam" id="3.90.1150.10:FF:000063">
    <property type="entry name" value="Probable cystathionine gamma-synthase"/>
    <property type="match status" value="1"/>
</dbReference>
<evidence type="ECO:0000313" key="8">
    <source>
        <dbReference type="Proteomes" id="UP001362899"/>
    </source>
</evidence>
<dbReference type="Gene3D" id="3.40.640.10">
    <property type="entry name" value="Type I PLP-dependent aspartate aminotransferase-like (Major domain)"/>
    <property type="match status" value="1"/>
</dbReference>
<proteinExistence type="inferred from homology"/>
<name>A0AAV5RGF6_STABA</name>
<dbReference type="PANTHER" id="PTHR42699:SF1">
    <property type="entry name" value="CYSTATHIONINE GAMMA-SYNTHASE-RELATED"/>
    <property type="match status" value="1"/>
</dbReference>
<dbReference type="InterPro" id="IPR015422">
    <property type="entry name" value="PyrdxlP-dep_Trfase_small"/>
</dbReference>
<keyword evidence="2 5" id="KW-0663">Pyridoxal phosphate</keyword>
<sequence length="562" mass="63270">MSSQLSPPTEECVSIPENAVHAVSVSLPLWKHNVAYEEGDPELSRKMKSGYPRFKIHYKIEELVETVEKNYGREGEKAMIFATYNAAGRCREFIRIRHPDASVRVLRLCCPKTCENNYEVNIAVVFFPADLFSVAKQYWQHTGEGISSRQAQYFQDRLDEENNTVKAPEAPTPAQESLPSLATPPQEIFVEERFGRYLSSRLANEAKPALKKRIAMEVKRRGHEKVTSDDIFLYQCGMAAIYSSYRAVMELKKTKETGLKAVCFGFPYTDTLKILQKWGPGCEFFPIGDENDLNSLATRLDSGELKISALFCEVPSNPLLKTPDTRKIRELATKHDFLVVIDDTVGNIANIDCLKPADICVSSLTKVFSGDCNVMAGDMVLNPEGAHYEELVKIVKDQHEDSLWAEDAIYLERNSRDFYDRNQRINSNAETVVNVLLDYQKNHPAKLIKDVNYPKCVPSKRYYDDIKFADGGYGGLLSVVFNNPKAAIAFYDTLFIAKGPSLGTNFTLGCPYTIIAHYNELEFVNSCGVDTHLVRISIGLEEKDDLIQRFKVALDAAEHAAC</sequence>
<dbReference type="AlphaFoldDB" id="A0AAV5RGF6"/>
<evidence type="ECO:0000256" key="5">
    <source>
        <dbReference type="RuleBase" id="RU362118"/>
    </source>
</evidence>
<comment type="similarity">
    <text evidence="4">Belongs to the trans-sulfuration enzymes family. MET7 subfamily.</text>
</comment>
<organism evidence="7 8">
    <name type="scientific">Starmerella bacillaris</name>
    <name type="common">Yeast</name>
    <name type="synonym">Candida zemplinina</name>
    <dbReference type="NCBI Taxonomy" id="1247836"/>
    <lineage>
        <taxon>Eukaryota</taxon>
        <taxon>Fungi</taxon>
        <taxon>Dikarya</taxon>
        <taxon>Ascomycota</taxon>
        <taxon>Saccharomycotina</taxon>
        <taxon>Dipodascomycetes</taxon>
        <taxon>Dipodascales</taxon>
        <taxon>Trichomonascaceae</taxon>
        <taxon>Starmerella</taxon>
    </lineage>
</organism>
<dbReference type="Proteomes" id="UP001362899">
    <property type="component" value="Unassembled WGS sequence"/>
</dbReference>
<gene>
    <name evidence="7" type="ORF">DASB73_015630</name>
</gene>
<evidence type="ECO:0000313" key="7">
    <source>
        <dbReference type="EMBL" id="GMM50605.1"/>
    </source>
</evidence>
<dbReference type="InterPro" id="IPR051750">
    <property type="entry name" value="Trans-sulfuration_enzymes"/>
</dbReference>
<dbReference type="PANTHER" id="PTHR42699">
    <property type="match status" value="1"/>
</dbReference>
<feature type="region of interest" description="Disordered" evidence="6">
    <location>
        <begin position="162"/>
        <end position="181"/>
    </location>
</feature>
<comment type="pathway">
    <text evidence="3">Amino-acid biosynthesis; L-methionine biosynthesis via de novo pathway.</text>
</comment>
<comment type="cofactor">
    <cofactor evidence="1 5">
        <name>pyridoxal 5'-phosphate</name>
        <dbReference type="ChEBI" id="CHEBI:597326"/>
    </cofactor>
</comment>
<dbReference type="InterPro" id="IPR015421">
    <property type="entry name" value="PyrdxlP-dep_Trfase_major"/>
</dbReference>
<evidence type="ECO:0000256" key="4">
    <source>
        <dbReference type="ARBA" id="ARBA00061376"/>
    </source>
</evidence>
<dbReference type="Gene3D" id="3.90.1150.10">
    <property type="entry name" value="Aspartate Aminotransferase, domain 1"/>
    <property type="match status" value="1"/>
</dbReference>
<dbReference type="Pfam" id="PF01053">
    <property type="entry name" value="Cys_Met_Meta_PP"/>
    <property type="match status" value="1"/>
</dbReference>
<dbReference type="GO" id="GO:0003962">
    <property type="term" value="F:cystathionine gamma-synthase activity"/>
    <property type="evidence" value="ECO:0007669"/>
    <property type="project" value="TreeGrafter"/>
</dbReference>
<dbReference type="SUPFAM" id="SSF53383">
    <property type="entry name" value="PLP-dependent transferases"/>
    <property type="match status" value="1"/>
</dbReference>
<protein>
    <submittedName>
        <fullName evidence="7">Cystathionine gamma-synthase</fullName>
    </submittedName>
</protein>
<evidence type="ECO:0000256" key="6">
    <source>
        <dbReference type="SAM" id="MobiDB-lite"/>
    </source>
</evidence>
<dbReference type="EMBL" id="BTGC01000003">
    <property type="protein sequence ID" value="GMM50605.1"/>
    <property type="molecule type" value="Genomic_DNA"/>
</dbReference>